<dbReference type="AlphaFoldDB" id="A0A194AMX5"/>
<dbReference type="NCBIfam" id="NF009150">
    <property type="entry name" value="PRK12497.1-3"/>
    <property type="match status" value="1"/>
</dbReference>
<evidence type="ECO:0000313" key="3">
    <source>
        <dbReference type="EMBL" id="GAU09964.1"/>
    </source>
</evidence>
<dbReference type="CDD" id="cd20736">
    <property type="entry name" value="PoNe_Nuclease"/>
    <property type="match status" value="1"/>
</dbReference>
<dbReference type="STRING" id="1592317.DPF_2700"/>
<evidence type="ECO:0000313" key="4">
    <source>
        <dbReference type="Proteomes" id="UP000095200"/>
    </source>
</evidence>
<dbReference type="OrthoDB" id="9794876at2"/>
<gene>
    <name evidence="3" type="ORF">DPF_2700</name>
</gene>
<dbReference type="SUPFAM" id="SSF52980">
    <property type="entry name" value="Restriction endonuclease-like"/>
    <property type="match status" value="1"/>
</dbReference>
<dbReference type="Pfam" id="PF02021">
    <property type="entry name" value="UPF0102"/>
    <property type="match status" value="1"/>
</dbReference>
<sequence>MSSGAGEVGRYGEDVACSYLVEHGYCILERNWRTRQGEIDIICSRGGELVFVEVKSRGSGSLGEPGEAVDVRKKTRLVRAACAYLSAKAMWETPSRFDLVGLRMHPDHVEVEHEKNVIDASEIMGGGHTPWQPW</sequence>
<protein>
    <recommendedName>
        <fullName evidence="2">UPF0102 protein DPF_2700</fullName>
    </recommendedName>
</protein>
<dbReference type="InterPro" id="IPR011335">
    <property type="entry name" value="Restrct_endonuc-II-like"/>
</dbReference>
<dbReference type="Gene3D" id="3.40.1350.10">
    <property type="match status" value="1"/>
</dbReference>
<dbReference type="PANTHER" id="PTHR34039:SF1">
    <property type="entry name" value="UPF0102 PROTEIN YRAN"/>
    <property type="match status" value="1"/>
</dbReference>
<dbReference type="InterPro" id="IPR003509">
    <property type="entry name" value="UPF0102_YraN-like"/>
</dbReference>
<accession>A0A194AMX5</accession>
<dbReference type="InterPro" id="IPR011856">
    <property type="entry name" value="tRNA_endonuc-like_dom_sf"/>
</dbReference>
<evidence type="ECO:0000256" key="1">
    <source>
        <dbReference type="ARBA" id="ARBA00006738"/>
    </source>
</evidence>
<comment type="caution">
    <text evidence="3">The sequence shown here is derived from an EMBL/GenBank/DDBJ whole genome shotgun (WGS) entry which is preliminary data.</text>
</comment>
<dbReference type="Proteomes" id="UP000095200">
    <property type="component" value="Unassembled WGS sequence"/>
</dbReference>
<organism evidence="3 4">
    <name type="scientific">Desulfoplanes formicivorans</name>
    <dbReference type="NCBI Taxonomy" id="1592317"/>
    <lineage>
        <taxon>Bacteria</taxon>
        <taxon>Pseudomonadati</taxon>
        <taxon>Thermodesulfobacteriota</taxon>
        <taxon>Desulfovibrionia</taxon>
        <taxon>Desulfovibrionales</taxon>
        <taxon>Desulfoplanaceae</taxon>
        <taxon>Desulfoplanes</taxon>
    </lineage>
</organism>
<comment type="similarity">
    <text evidence="1 2">Belongs to the UPF0102 family.</text>
</comment>
<dbReference type="HAMAP" id="MF_00048">
    <property type="entry name" value="UPF0102"/>
    <property type="match status" value="1"/>
</dbReference>
<dbReference type="EMBL" id="BDFE01000022">
    <property type="protein sequence ID" value="GAU09964.1"/>
    <property type="molecule type" value="Genomic_DNA"/>
</dbReference>
<dbReference type="PANTHER" id="PTHR34039">
    <property type="entry name" value="UPF0102 PROTEIN YRAN"/>
    <property type="match status" value="1"/>
</dbReference>
<dbReference type="RefSeq" id="WP_069860220.1">
    <property type="nucleotide sequence ID" value="NZ_BDFE01000022.1"/>
</dbReference>
<name>A0A194AMX5_9BACT</name>
<proteinExistence type="inferred from homology"/>
<dbReference type="NCBIfam" id="NF009154">
    <property type="entry name" value="PRK12497.3-3"/>
    <property type="match status" value="1"/>
</dbReference>
<evidence type="ECO:0000256" key="2">
    <source>
        <dbReference type="HAMAP-Rule" id="MF_00048"/>
    </source>
</evidence>
<reference evidence="4" key="1">
    <citation type="submission" date="2016-06" db="EMBL/GenBank/DDBJ databases">
        <title>Draft genome sequence of Desulfoplanes formicivorans strain Pf12B.</title>
        <authorList>
            <person name="Watanabe M."/>
            <person name="Kojima H."/>
            <person name="Fukui M."/>
        </authorList>
    </citation>
    <scope>NUCLEOTIDE SEQUENCE [LARGE SCALE GENOMIC DNA]</scope>
    <source>
        <strain evidence="4">Pf12B</strain>
    </source>
</reference>
<dbReference type="GO" id="GO:0003676">
    <property type="term" value="F:nucleic acid binding"/>
    <property type="evidence" value="ECO:0007669"/>
    <property type="project" value="InterPro"/>
</dbReference>
<keyword evidence="4" id="KW-1185">Reference proteome</keyword>